<sequence length="72" mass="8531">MTCCEQFEKLIDRDLARHAQPYQLSNGTIITEIDTEYFLVFGDDRHQFVGVNYCPFCGRVLSRELWNLEKKK</sequence>
<dbReference type="AlphaFoldDB" id="Q01VK6"/>
<dbReference type="Pfam" id="PF22400">
    <property type="entry name" value="DUF6980"/>
    <property type="match status" value="1"/>
</dbReference>
<dbReference type="EMBL" id="CP000473">
    <property type="protein sequence ID" value="ABJ86309.1"/>
    <property type="molecule type" value="Genomic_DNA"/>
</dbReference>
<dbReference type="HOGENOM" id="CLU_2720219_0_0_0"/>
<name>Q01VK6_SOLUE</name>
<protein>
    <recommendedName>
        <fullName evidence="1">DUF6980 domain-containing protein</fullName>
    </recommendedName>
</protein>
<proteinExistence type="predicted"/>
<reference evidence="2" key="1">
    <citation type="submission" date="2006-10" db="EMBL/GenBank/DDBJ databases">
        <title>Complete sequence of Solibacter usitatus Ellin6076.</title>
        <authorList>
            <consortium name="US DOE Joint Genome Institute"/>
            <person name="Copeland A."/>
            <person name="Lucas S."/>
            <person name="Lapidus A."/>
            <person name="Barry K."/>
            <person name="Detter J.C."/>
            <person name="Glavina del Rio T."/>
            <person name="Hammon N."/>
            <person name="Israni S."/>
            <person name="Dalin E."/>
            <person name="Tice H."/>
            <person name="Pitluck S."/>
            <person name="Thompson L.S."/>
            <person name="Brettin T."/>
            <person name="Bruce D."/>
            <person name="Han C."/>
            <person name="Tapia R."/>
            <person name="Gilna P."/>
            <person name="Schmutz J."/>
            <person name="Larimer F."/>
            <person name="Land M."/>
            <person name="Hauser L."/>
            <person name="Kyrpides N."/>
            <person name="Mikhailova N."/>
            <person name="Janssen P.H."/>
            <person name="Kuske C.R."/>
            <person name="Richardson P."/>
        </authorList>
    </citation>
    <scope>NUCLEOTIDE SEQUENCE</scope>
    <source>
        <strain evidence="2">Ellin6076</strain>
    </source>
</reference>
<organism evidence="2">
    <name type="scientific">Solibacter usitatus (strain Ellin6076)</name>
    <dbReference type="NCBI Taxonomy" id="234267"/>
    <lineage>
        <taxon>Bacteria</taxon>
        <taxon>Pseudomonadati</taxon>
        <taxon>Acidobacteriota</taxon>
        <taxon>Terriglobia</taxon>
        <taxon>Bryobacterales</taxon>
        <taxon>Solibacteraceae</taxon>
        <taxon>Candidatus Solibacter</taxon>
    </lineage>
</organism>
<dbReference type="STRING" id="234267.Acid_5360"/>
<feature type="domain" description="DUF6980" evidence="1">
    <location>
        <begin position="2"/>
        <end position="62"/>
    </location>
</feature>
<gene>
    <name evidence="2" type="ordered locus">Acid_5360</name>
</gene>
<dbReference type="InterPro" id="IPR053918">
    <property type="entry name" value="DUF6980"/>
</dbReference>
<evidence type="ECO:0000313" key="2">
    <source>
        <dbReference type="EMBL" id="ABJ86309.1"/>
    </source>
</evidence>
<dbReference type="OrthoDB" id="4206464at2"/>
<accession>Q01VK6</accession>
<evidence type="ECO:0000259" key="1">
    <source>
        <dbReference type="Pfam" id="PF22400"/>
    </source>
</evidence>
<dbReference type="KEGG" id="sus:Acid_5360"/>
<dbReference type="InParanoid" id="Q01VK6"/>